<keyword evidence="1" id="KW-0812">Transmembrane</keyword>
<reference evidence="3 4" key="1">
    <citation type="submission" date="2013-09" db="EMBL/GenBank/DDBJ databases">
        <title>Whole genome shotgun sequence of Vibrio proteolyticus NBRC 13287.</title>
        <authorList>
            <person name="Isaki S."/>
            <person name="Hosoyama A."/>
            <person name="Numata M."/>
            <person name="Hashimoto M."/>
            <person name="Hosoyama Y."/>
            <person name="Tsuchikane K."/>
            <person name="Noguchi M."/>
            <person name="Hirakata S."/>
            <person name="Ichikawa N."/>
            <person name="Ohji S."/>
            <person name="Yamazoe A."/>
            <person name="Fujita N."/>
        </authorList>
    </citation>
    <scope>NUCLEOTIDE SEQUENCE [LARGE SCALE GENOMIC DNA]</scope>
    <source>
        <strain evidence="3 4">NBRC 13287</strain>
    </source>
</reference>
<keyword evidence="1" id="KW-0472">Membrane</keyword>
<protein>
    <recommendedName>
        <fullName evidence="2">TadE-like domain-containing protein</fullName>
    </recommendedName>
</protein>
<gene>
    <name evidence="3" type="ORF">VPR01S_13_00670</name>
</gene>
<comment type="caution">
    <text evidence="3">The sequence shown here is derived from an EMBL/GenBank/DDBJ whole genome shotgun (WGS) entry which is preliminary data.</text>
</comment>
<proteinExistence type="predicted"/>
<sequence length="180" mass="19155">MGQSYAGFQGKKLILKQRGAVAIETVFLLPIVIILLFAIVHYSMIFFATTLFDYAAKESIRSAMSQVDENCYFNVDGCSDSDTLTLVSPVILDSATQVIQGVTHGSGNSLGVLFGVTLPARNELISVSAIDGGGCCEVSITLDNYRNTPFLPLNVIDGLLPGDTSVFPDAITATAVLKLN</sequence>
<keyword evidence="1" id="KW-1133">Transmembrane helix</keyword>
<evidence type="ECO:0000313" key="4">
    <source>
        <dbReference type="Proteomes" id="UP000016570"/>
    </source>
</evidence>
<evidence type="ECO:0000256" key="1">
    <source>
        <dbReference type="SAM" id="Phobius"/>
    </source>
</evidence>
<dbReference type="AlphaFoldDB" id="U3BPD7"/>
<dbReference type="Pfam" id="PF07811">
    <property type="entry name" value="TadE"/>
    <property type="match status" value="1"/>
</dbReference>
<organism evidence="3 4">
    <name type="scientific">Vibrio proteolyticus NBRC 13287</name>
    <dbReference type="NCBI Taxonomy" id="1219065"/>
    <lineage>
        <taxon>Bacteria</taxon>
        <taxon>Pseudomonadati</taxon>
        <taxon>Pseudomonadota</taxon>
        <taxon>Gammaproteobacteria</taxon>
        <taxon>Vibrionales</taxon>
        <taxon>Vibrionaceae</taxon>
        <taxon>Vibrio</taxon>
    </lineage>
</organism>
<feature type="transmembrane region" description="Helical" evidence="1">
    <location>
        <begin position="21"/>
        <end position="44"/>
    </location>
</feature>
<name>U3BPD7_VIBPR</name>
<feature type="domain" description="TadE-like" evidence="2">
    <location>
        <begin position="19"/>
        <end position="61"/>
    </location>
</feature>
<accession>U3BPD7</accession>
<dbReference type="EMBL" id="BATJ01000013">
    <property type="protein sequence ID" value="GAD68403.1"/>
    <property type="molecule type" value="Genomic_DNA"/>
</dbReference>
<dbReference type="RefSeq" id="WP_021706374.1">
    <property type="nucleotide sequence ID" value="NZ_BATJ01000013.1"/>
</dbReference>
<dbReference type="InterPro" id="IPR012495">
    <property type="entry name" value="TadE-like_dom"/>
</dbReference>
<evidence type="ECO:0000313" key="3">
    <source>
        <dbReference type="EMBL" id="GAD68403.1"/>
    </source>
</evidence>
<keyword evidence="4" id="KW-1185">Reference proteome</keyword>
<dbReference type="eggNOG" id="ENOG50323AA">
    <property type="taxonomic scope" value="Bacteria"/>
</dbReference>
<dbReference type="STRING" id="1219065.VPR01S_13_00670"/>
<dbReference type="Proteomes" id="UP000016570">
    <property type="component" value="Unassembled WGS sequence"/>
</dbReference>
<evidence type="ECO:0000259" key="2">
    <source>
        <dbReference type="Pfam" id="PF07811"/>
    </source>
</evidence>